<dbReference type="PROSITE" id="PS50052">
    <property type="entry name" value="GUANYLATE_KINASE_2"/>
    <property type="match status" value="1"/>
</dbReference>
<dbReference type="InterPro" id="IPR008144">
    <property type="entry name" value="Guanylate_kin-like_dom"/>
</dbReference>
<dbReference type="PANTHER" id="PTHR23117">
    <property type="entry name" value="GUANYLATE KINASE-RELATED"/>
    <property type="match status" value="1"/>
</dbReference>
<evidence type="ECO:0000313" key="8">
    <source>
        <dbReference type="Proteomes" id="UP000325292"/>
    </source>
</evidence>
<feature type="domain" description="Guanylate kinase-like" evidence="6">
    <location>
        <begin position="7"/>
        <end position="180"/>
    </location>
</feature>
<dbReference type="SMART" id="SM00072">
    <property type="entry name" value="GuKc"/>
    <property type="match status" value="1"/>
</dbReference>
<comment type="function">
    <text evidence="1">Essential for recycling GMP and indirectly, cGMP.</text>
</comment>
<keyword evidence="8" id="KW-1185">Reference proteome</keyword>
<dbReference type="InterPro" id="IPR008145">
    <property type="entry name" value="GK/Ca_channel_bsu"/>
</dbReference>
<evidence type="ECO:0000313" key="7">
    <source>
        <dbReference type="EMBL" id="AUW95019.1"/>
    </source>
</evidence>
<organism evidence="7 8">
    <name type="scientific">Sulfobacillus thermotolerans</name>
    <dbReference type="NCBI Taxonomy" id="338644"/>
    <lineage>
        <taxon>Bacteria</taxon>
        <taxon>Bacillati</taxon>
        <taxon>Bacillota</taxon>
        <taxon>Clostridia</taxon>
        <taxon>Eubacteriales</taxon>
        <taxon>Clostridiales Family XVII. Incertae Sedis</taxon>
        <taxon>Sulfobacillus</taxon>
    </lineage>
</organism>
<dbReference type="Gene3D" id="3.40.50.300">
    <property type="entry name" value="P-loop containing nucleotide triphosphate hydrolases"/>
    <property type="match status" value="1"/>
</dbReference>
<evidence type="ECO:0000256" key="3">
    <source>
        <dbReference type="ARBA" id="ARBA00022679"/>
    </source>
</evidence>
<proteinExistence type="inferred from homology"/>
<dbReference type="CDD" id="cd00071">
    <property type="entry name" value="GMPK"/>
    <property type="match status" value="1"/>
</dbReference>
<dbReference type="SUPFAM" id="SSF52540">
    <property type="entry name" value="P-loop containing nucleoside triphosphate hydrolases"/>
    <property type="match status" value="1"/>
</dbReference>
<dbReference type="Pfam" id="PF00625">
    <property type="entry name" value="Guanylate_kin"/>
    <property type="match status" value="1"/>
</dbReference>
<keyword evidence="3" id="KW-0808">Transferase</keyword>
<evidence type="ECO:0000256" key="2">
    <source>
        <dbReference type="ARBA" id="ARBA00005790"/>
    </source>
</evidence>
<dbReference type="GO" id="GO:0016301">
    <property type="term" value="F:kinase activity"/>
    <property type="evidence" value="ECO:0007669"/>
    <property type="project" value="UniProtKB-KW"/>
</dbReference>
<gene>
    <name evidence="7" type="ORF">BXT84_14520</name>
</gene>
<keyword evidence="4 7" id="KW-0418">Kinase</keyword>
<dbReference type="Proteomes" id="UP000325292">
    <property type="component" value="Chromosome"/>
</dbReference>
<evidence type="ECO:0000259" key="6">
    <source>
        <dbReference type="PROSITE" id="PS50052"/>
    </source>
</evidence>
<comment type="catalytic activity">
    <reaction evidence="5">
        <text>GMP + ATP = GDP + ADP</text>
        <dbReference type="Rhea" id="RHEA:20780"/>
        <dbReference type="ChEBI" id="CHEBI:30616"/>
        <dbReference type="ChEBI" id="CHEBI:58115"/>
        <dbReference type="ChEBI" id="CHEBI:58189"/>
        <dbReference type="ChEBI" id="CHEBI:456216"/>
        <dbReference type="EC" id="2.7.4.8"/>
    </reaction>
</comment>
<evidence type="ECO:0000256" key="1">
    <source>
        <dbReference type="ARBA" id="ARBA00003531"/>
    </source>
</evidence>
<evidence type="ECO:0000256" key="5">
    <source>
        <dbReference type="ARBA" id="ARBA00048594"/>
    </source>
</evidence>
<evidence type="ECO:0000256" key="4">
    <source>
        <dbReference type="ARBA" id="ARBA00022777"/>
    </source>
</evidence>
<reference evidence="7 8" key="1">
    <citation type="journal article" date="2019" name="Sci. Rep.">
        <title>Sulfobacillus thermotolerans: new insights into resistance and metabolic capacities of acidophilic chemolithotrophs.</title>
        <authorList>
            <person name="Panyushkina A.E."/>
            <person name="Babenko V.V."/>
            <person name="Nikitina A.S."/>
            <person name="Selezneva O.V."/>
            <person name="Tsaplina I.A."/>
            <person name="Letarova M.A."/>
            <person name="Kostryukova E.S."/>
            <person name="Letarov A.V."/>
        </authorList>
    </citation>
    <scope>NUCLEOTIDE SEQUENCE [LARGE SCALE GENOMIC DNA]</scope>
    <source>
        <strain evidence="7 8">Kr1</strain>
    </source>
</reference>
<dbReference type="PANTHER" id="PTHR23117:SF13">
    <property type="entry name" value="GUANYLATE KINASE"/>
    <property type="match status" value="1"/>
</dbReference>
<dbReference type="PROSITE" id="PS00856">
    <property type="entry name" value="GUANYLATE_KINASE_1"/>
    <property type="match status" value="1"/>
</dbReference>
<comment type="similarity">
    <text evidence="2">Belongs to the guanylate kinase family.</text>
</comment>
<dbReference type="InterPro" id="IPR020590">
    <property type="entry name" value="Guanylate_kinase_CS"/>
</dbReference>
<dbReference type="EMBL" id="CP019454">
    <property type="protein sequence ID" value="AUW95019.1"/>
    <property type="molecule type" value="Genomic_DNA"/>
</dbReference>
<sequence>MEDMVEPILFIFTGPSGAGKGSVMQALLADDPSLRKVVTYTTRAPRDGEVDGFDYRFVTTEQFQELIAQGKIFEYENVYRDHFYGSPRELFVEGHDGIIELDYKGRLKYQERHRRVVSIFLLPPSLDELKNRIVARSAVSNLGARMDNAVEQLRHAKSYDYIVQNTDLSVCIAQVQAIVAVERARRSGQYALDHMMHQLQDER</sequence>
<protein>
    <submittedName>
        <fullName evidence="7">Guanylate kinase</fullName>
    </submittedName>
</protein>
<dbReference type="RefSeq" id="WP_242968551.1">
    <property type="nucleotide sequence ID" value="NZ_CP133983.1"/>
</dbReference>
<dbReference type="Gene3D" id="3.30.63.10">
    <property type="entry name" value="Guanylate Kinase phosphate binding domain"/>
    <property type="match status" value="1"/>
</dbReference>
<dbReference type="InterPro" id="IPR027417">
    <property type="entry name" value="P-loop_NTPase"/>
</dbReference>
<name>A0ABM6RUP9_9FIRM</name>
<accession>A0ABM6RUP9</accession>